<dbReference type="Proteomes" id="UP001148838">
    <property type="component" value="Unassembled WGS sequence"/>
</dbReference>
<proteinExistence type="predicted"/>
<protein>
    <recommendedName>
        <fullName evidence="3">DUF4817 domain-containing protein</fullName>
    </recommendedName>
</protein>
<evidence type="ECO:0000313" key="1">
    <source>
        <dbReference type="EMBL" id="KAJ4427697.1"/>
    </source>
</evidence>
<comment type="caution">
    <text evidence="1">The sequence shown here is derived from an EMBL/GenBank/DDBJ whole genome shotgun (WGS) entry which is preliminary data.</text>
</comment>
<dbReference type="Gene3D" id="3.30.420.10">
    <property type="entry name" value="Ribonuclease H-like superfamily/Ribonuclease H"/>
    <property type="match status" value="1"/>
</dbReference>
<dbReference type="InterPro" id="IPR036397">
    <property type="entry name" value="RNaseH_sf"/>
</dbReference>
<dbReference type="EMBL" id="JAJSOF020000038">
    <property type="protein sequence ID" value="KAJ4427697.1"/>
    <property type="molecule type" value="Genomic_DNA"/>
</dbReference>
<organism evidence="1 2">
    <name type="scientific">Periplaneta americana</name>
    <name type="common">American cockroach</name>
    <name type="synonym">Blatta americana</name>
    <dbReference type="NCBI Taxonomy" id="6978"/>
    <lineage>
        <taxon>Eukaryota</taxon>
        <taxon>Metazoa</taxon>
        <taxon>Ecdysozoa</taxon>
        <taxon>Arthropoda</taxon>
        <taxon>Hexapoda</taxon>
        <taxon>Insecta</taxon>
        <taxon>Pterygota</taxon>
        <taxon>Neoptera</taxon>
        <taxon>Polyneoptera</taxon>
        <taxon>Dictyoptera</taxon>
        <taxon>Blattodea</taxon>
        <taxon>Blattoidea</taxon>
        <taxon>Blattidae</taxon>
        <taxon>Blattinae</taxon>
        <taxon>Periplaneta</taxon>
    </lineage>
</organism>
<dbReference type="PANTHER" id="PTHR47326">
    <property type="entry name" value="TRANSPOSABLE ELEMENT TC3 TRANSPOSASE-LIKE PROTEIN"/>
    <property type="match status" value="1"/>
</dbReference>
<reference evidence="1 2" key="1">
    <citation type="journal article" date="2022" name="Allergy">
        <title>Genome assembly and annotation of Periplaneta americana reveal a comprehensive cockroach allergen profile.</title>
        <authorList>
            <person name="Wang L."/>
            <person name="Xiong Q."/>
            <person name="Saelim N."/>
            <person name="Wang L."/>
            <person name="Nong W."/>
            <person name="Wan A.T."/>
            <person name="Shi M."/>
            <person name="Liu X."/>
            <person name="Cao Q."/>
            <person name="Hui J.H.L."/>
            <person name="Sookrung N."/>
            <person name="Leung T.F."/>
            <person name="Tungtrongchitr A."/>
            <person name="Tsui S.K.W."/>
        </authorList>
    </citation>
    <scope>NUCLEOTIDE SEQUENCE [LARGE SCALE GENOMIC DNA]</scope>
    <source>
        <strain evidence="1">PWHHKU_190912</strain>
    </source>
</reference>
<dbReference type="PANTHER" id="PTHR47326:SF1">
    <property type="entry name" value="HTH PSQ-TYPE DOMAIN-CONTAINING PROTEIN"/>
    <property type="match status" value="1"/>
</dbReference>
<sequence length="169" mass="19762">MPWTGEERAYAVVSFLVSGNSVIAAQRAFRRRLISSRADVPWPARAPDLAPCDFFLWRHFKTDVFKHRPRTLPDLRNAIKEEIGLIPQEMLVRVMQNFRSRIQQCTDSEGHHLRDTIRNEAVLERAGEERMRLKLIRKRKRNWLGSLVEKKLPTEGCTGRNGEREKVED</sequence>
<evidence type="ECO:0000313" key="2">
    <source>
        <dbReference type="Proteomes" id="UP001148838"/>
    </source>
</evidence>
<keyword evidence="2" id="KW-1185">Reference proteome</keyword>
<accession>A0ABQ8S1F9</accession>
<name>A0ABQ8S1F9_PERAM</name>
<evidence type="ECO:0008006" key="3">
    <source>
        <dbReference type="Google" id="ProtNLM"/>
    </source>
</evidence>
<gene>
    <name evidence="1" type="ORF">ANN_25349</name>
</gene>